<evidence type="ECO:0000256" key="3">
    <source>
        <dbReference type="ARBA" id="ARBA00022729"/>
    </source>
</evidence>
<dbReference type="PROSITE" id="PS50022">
    <property type="entry name" value="FA58C_3"/>
    <property type="match status" value="1"/>
</dbReference>
<dbReference type="InterPro" id="IPR017853">
    <property type="entry name" value="GH"/>
</dbReference>
<comment type="caution">
    <text evidence="8">The sequence shown here is derived from an EMBL/GenBank/DDBJ whole genome shotgun (WGS) entry which is preliminary data.</text>
</comment>
<evidence type="ECO:0000256" key="6">
    <source>
        <dbReference type="SAM" id="SignalP"/>
    </source>
</evidence>
<dbReference type="Proteomes" id="UP000278351">
    <property type="component" value="Unassembled WGS sequence"/>
</dbReference>
<accession>A0A3N4PNM1</accession>
<dbReference type="InterPro" id="IPR057739">
    <property type="entry name" value="Glyco_hydro_29_N"/>
</dbReference>
<dbReference type="Gene3D" id="3.20.20.80">
    <property type="entry name" value="Glycosidases"/>
    <property type="match status" value="1"/>
</dbReference>
<dbReference type="InterPro" id="IPR026876">
    <property type="entry name" value="Fn3_assoc_repeat"/>
</dbReference>
<proteinExistence type="inferred from homology"/>
<keyword evidence="3 6" id="KW-0732">Signal</keyword>
<dbReference type="EC" id="3.2.1.51" evidence="2"/>
<keyword evidence="9" id="KW-1185">Reference proteome</keyword>
<comment type="similarity">
    <text evidence="1">Belongs to the glycosyl hydrolase 29 family.</text>
</comment>
<dbReference type="GO" id="GO:0005764">
    <property type="term" value="C:lysosome"/>
    <property type="evidence" value="ECO:0007669"/>
    <property type="project" value="TreeGrafter"/>
</dbReference>
<dbReference type="GO" id="GO:0004560">
    <property type="term" value="F:alpha-L-fucosidase activity"/>
    <property type="evidence" value="ECO:0007669"/>
    <property type="project" value="InterPro"/>
</dbReference>
<keyword evidence="5" id="KW-0326">Glycosidase</keyword>
<dbReference type="Pfam" id="PF00754">
    <property type="entry name" value="F5_F8_type_C"/>
    <property type="match status" value="2"/>
</dbReference>
<dbReference type="AlphaFoldDB" id="A0A3N4PNM1"/>
<dbReference type="RefSeq" id="WP_123848196.1">
    <property type="nucleotide sequence ID" value="NZ_RPDH01000002.1"/>
</dbReference>
<dbReference type="InterPro" id="IPR008979">
    <property type="entry name" value="Galactose-bd-like_sf"/>
</dbReference>
<dbReference type="GO" id="GO:0006004">
    <property type="term" value="P:fucose metabolic process"/>
    <property type="evidence" value="ECO:0007669"/>
    <property type="project" value="TreeGrafter"/>
</dbReference>
<feature type="signal peptide" evidence="6">
    <location>
        <begin position="1"/>
        <end position="18"/>
    </location>
</feature>
<protein>
    <recommendedName>
        <fullName evidence="2">alpha-L-fucosidase</fullName>
        <ecNumber evidence="2">3.2.1.51</ecNumber>
    </recommendedName>
</protein>
<dbReference type="Pfam" id="PF13287">
    <property type="entry name" value="Fn3_assoc"/>
    <property type="match status" value="1"/>
</dbReference>
<name>A0A3N4PNM1_9BACT</name>
<evidence type="ECO:0000256" key="5">
    <source>
        <dbReference type="ARBA" id="ARBA00023295"/>
    </source>
</evidence>
<evidence type="ECO:0000256" key="2">
    <source>
        <dbReference type="ARBA" id="ARBA00012662"/>
    </source>
</evidence>
<evidence type="ECO:0000256" key="1">
    <source>
        <dbReference type="ARBA" id="ARBA00007951"/>
    </source>
</evidence>
<dbReference type="PANTHER" id="PTHR10030:SF37">
    <property type="entry name" value="ALPHA-L-FUCOSIDASE-RELATED"/>
    <property type="match status" value="1"/>
</dbReference>
<feature type="chain" id="PRO_5018003445" description="alpha-L-fucosidase" evidence="6">
    <location>
        <begin position="19"/>
        <end position="739"/>
    </location>
</feature>
<dbReference type="InterPro" id="IPR000933">
    <property type="entry name" value="Glyco_hydro_29"/>
</dbReference>
<dbReference type="GO" id="GO:0016139">
    <property type="term" value="P:glycoside catabolic process"/>
    <property type="evidence" value="ECO:0007669"/>
    <property type="project" value="TreeGrafter"/>
</dbReference>
<dbReference type="Pfam" id="PF01120">
    <property type="entry name" value="Alpha_L_fucos"/>
    <property type="match status" value="1"/>
</dbReference>
<dbReference type="SUPFAM" id="SSF51445">
    <property type="entry name" value="(Trans)glycosidases"/>
    <property type="match status" value="1"/>
</dbReference>
<evidence type="ECO:0000256" key="4">
    <source>
        <dbReference type="ARBA" id="ARBA00022801"/>
    </source>
</evidence>
<evidence type="ECO:0000259" key="7">
    <source>
        <dbReference type="PROSITE" id="PS50022"/>
    </source>
</evidence>
<organism evidence="8 9">
    <name type="scientific">Chitinophaga lutea</name>
    <dbReference type="NCBI Taxonomy" id="2488634"/>
    <lineage>
        <taxon>Bacteria</taxon>
        <taxon>Pseudomonadati</taxon>
        <taxon>Bacteroidota</taxon>
        <taxon>Chitinophagia</taxon>
        <taxon>Chitinophagales</taxon>
        <taxon>Chitinophagaceae</taxon>
        <taxon>Chitinophaga</taxon>
    </lineage>
</organism>
<dbReference type="OrthoDB" id="107551at2"/>
<dbReference type="SMART" id="SM00812">
    <property type="entry name" value="Alpha_L_fucos"/>
    <property type="match status" value="1"/>
</dbReference>
<gene>
    <name evidence="8" type="ORF">EGT74_19530</name>
</gene>
<feature type="domain" description="F5/8 type C" evidence="7">
    <location>
        <begin position="597"/>
        <end position="739"/>
    </location>
</feature>
<dbReference type="PANTHER" id="PTHR10030">
    <property type="entry name" value="ALPHA-L-FUCOSIDASE"/>
    <property type="match status" value="1"/>
</dbReference>
<dbReference type="InterPro" id="IPR000421">
    <property type="entry name" value="FA58C"/>
</dbReference>
<reference evidence="8 9" key="1">
    <citation type="submission" date="2018-11" db="EMBL/GenBank/DDBJ databases">
        <title>Chitinophaga lutea sp.nov., isolate from arsenic contaminated soil.</title>
        <authorList>
            <person name="Zong Y."/>
        </authorList>
    </citation>
    <scope>NUCLEOTIDE SEQUENCE [LARGE SCALE GENOMIC DNA]</scope>
    <source>
        <strain evidence="8 9">ZY74</strain>
    </source>
</reference>
<evidence type="ECO:0000313" key="9">
    <source>
        <dbReference type="Proteomes" id="UP000278351"/>
    </source>
</evidence>
<dbReference type="SUPFAM" id="SSF49785">
    <property type="entry name" value="Galactose-binding domain-like"/>
    <property type="match status" value="2"/>
</dbReference>
<evidence type="ECO:0000313" key="8">
    <source>
        <dbReference type="EMBL" id="RPE09198.1"/>
    </source>
</evidence>
<dbReference type="Gene3D" id="2.60.120.260">
    <property type="entry name" value="Galactose-binding domain-like"/>
    <property type="match status" value="2"/>
</dbReference>
<keyword evidence="4" id="KW-0378">Hydrolase</keyword>
<dbReference type="EMBL" id="RPDH01000002">
    <property type="protein sequence ID" value="RPE09198.1"/>
    <property type="molecule type" value="Genomic_DNA"/>
</dbReference>
<sequence>MKKTILLLLACPILQAGAQQPALPVRNTIAVEAADSPADIIRKAAHVVPTANQYAALQNEFIAFIHFGPNTFTRMEWGNGKEDPSIFALQNLDTDQWCAAMKAAGMKMVILTVKHHDGFVLWQSRYTQHGIMSTNFRGGKGDVLRDLSASCRKHGLKLGVYLSPADLYQIENPQGLYGNLSRYTRRAIPRPVPGRPFRNKTTFEFEVDDYNEYFLNQLFELLTEYGPVHEVWFDGAHPKTKGGQQYNYAAWKKLIHTLAPKAVIFGREDVRWCGNESGKTRAEEWNVLPYSTNPTTASHFPDMTKDFLGQRSELAGARFLHYQQAETNTSIREGWFYRDDHRQKVRSADDVFDIYERSVGGNSTFLLNIPPNREGRFSPTDSAVLYETGRRIKATYGASLFRGAKGPQAILDGNANTAFNLPGTTGAIDITTPAPVTINRIVIQEAVRTSSERVEKHAVDAWIDGQWKEIATSTNIGYKRILRFPDVTAARFRVRIIESRFAPAISHISAHYFKSRPPQLSITQSVDGLVAIAPLQQEFNWKPHGENATKNLSTFDIYYTTDGSAPGTGSAKYTAPFRMPPGEVRAVSVQGKDQSDVFRQAIGLIKQHWKLSAASSERNRRPATAAFDANSKTFWQSADGGPHSITIDLGATHQLKGFAYTPQTVNAEGMMAKGRLMVSQDGQQWQLAEPFEFGNLINDPVTRHHYFRNSVSARYVRIEATETAAGSPSLTIAELDFFE</sequence>